<dbReference type="InterPro" id="IPR027521">
    <property type="entry name" value="Usb1"/>
</dbReference>
<evidence type="ECO:0000256" key="7">
    <source>
        <dbReference type="SAM" id="MobiDB-lite"/>
    </source>
</evidence>
<dbReference type="Proteomes" id="UP001329825">
    <property type="component" value="Chromosome 3"/>
</dbReference>
<evidence type="ECO:0000256" key="2">
    <source>
        <dbReference type="ARBA" id="ARBA00022801"/>
    </source>
</evidence>
<gene>
    <name evidence="8" type="ORF">IL334_002556</name>
</gene>
<keyword evidence="4" id="KW-0539">Nucleus</keyword>
<evidence type="ECO:0000313" key="9">
    <source>
        <dbReference type="Proteomes" id="UP001329825"/>
    </source>
</evidence>
<dbReference type="PANTHER" id="PTHR13522">
    <property type="entry name" value="U6 SNRNA PHOSPHODIESTERASE 1"/>
    <property type="match status" value="1"/>
</dbReference>
<feature type="compositionally biased region" description="Polar residues" evidence="7">
    <location>
        <begin position="239"/>
        <end position="249"/>
    </location>
</feature>
<dbReference type="Pfam" id="PF09749">
    <property type="entry name" value="HVSL"/>
    <property type="match status" value="1"/>
</dbReference>
<evidence type="ECO:0000256" key="1">
    <source>
        <dbReference type="ARBA" id="ARBA00022722"/>
    </source>
</evidence>
<evidence type="ECO:0000256" key="5">
    <source>
        <dbReference type="ARBA" id="ARBA00029543"/>
    </source>
</evidence>
<keyword evidence="3" id="KW-0456">Lyase</keyword>
<proteinExistence type="predicted"/>
<keyword evidence="1" id="KW-0540">Nuclease</keyword>
<evidence type="ECO:0000313" key="8">
    <source>
        <dbReference type="EMBL" id="WRT65611.1"/>
    </source>
</evidence>
<protein>
    <recommendedName>
        <fullName evidence="5">U6 snRNA phosphodiesterase 1</fullName>
    </recommendedName>
    <alternativeName>
        <fullName evidence="6">3'-5' RNA exonuclease USB1</fullName>
    </alternativeName>
</protein>
<keyword evidence="2" id="KW-0378">Hydrolase</keyword>
<name>A0ABZ1CVF0_9TREE</name>
<dbReference type="PANTHER" id="PTHR13522:SF3">
    <property type="entry name" value="U6 SNRNA PHOSPHODIESTERASE 1"/>
    <property type="match status" value="1"/>
</dbReference>
<evidence type="ECO:0000256" key="4">
    <source>
        <dbReference type="ARBA" id="ARBA00023242"/>
    </source>
</evidence>
<keyword evidence="9" id="KW-1185">Reference proteome</keyword>
<accession>A0ABZ1CVF0</accession>
<evidence type="ECO:0000256" key="3">
    <source>
        <dbReference type="ARBA" id="ARBA00023239"/>
    </source>
</evidence>
<feature type="region of interest" description="Disordered" evidence="7">
    <location>
        <begin position="239"/>
        <end position="270"/>
    </location>
</feature>
<dbReference type="RefSeq" id="XP_062790351.1">
    <property type="nucleotide sequence ID" value="XM_062934300.1"/>
</dbReference>
<organism evidence="8 9">
    <name type="scientific">Kwoniella shivajii</name>
    <dbReference type="NCBI Taxonomy" id="564305"/>
    <lineage>
        <taxon>Eukaryota</taxon>
        <taxon>Fungi</taxon>
        <taxon>Dikarya</taxon>
        <taxon>Basidiomycota</taxon>
        <taxon>Agaricomycotina</taxon>
        <taxon>Tremellomycetes</taxon>
        <taxon>Tremellales</taxon>
        <taxon>Cryptococcaceae</taxon>
        <taxon>Kwoniella</taxon>
    </lineage>
</organism>
<feature type="region of interest" description="Disordered" evidence="7">
    <location>
        <begin position="39"/>
        <end position="77"/>
    </location>
</feature>
<evidence type="ECO:0000256" key="6">
    <source>
        <dbReference type="ARBA" id="ARBA00030030"/>
    </source>
</evidence>
<dbReference type="Gene3D" id="3.90.1140.10">
    <property type="entry name" value="Cyclic phosphodiesterase"/>
    <property type="match status" value="1"/>
</dbReference>
<sequence>MGLVEYDSSSSSSSFEDEIFTASKVLSFPRALKRDINEVKSQYPAKRQQRLPSLPDSFHTAPKDDPSLHQGRSRTRPFVDGEYNSHVYLSLDIPSKLRLILEQVISTFQEELPTYTIHSSLSSLHISLTHPLPLRRDQIIPFRDQLADRLRIRKQFSLSFAGGIKVYYNRSMKDGAHGEEGSGGRAFLALRLGAGAIEVKEIVEQIIHPPIDIIHLPKYHDNPEFHTSFAWTLLKPSITSKGESGSTEPTRVEDIPGPPSEEELIRNNGLTPFPDDMLERIKAKFEKKILEAQPKGGWEIDNVHFKAAKDIHVLPIGK</sequence>
<reference evidence="8 9" key="1">
    <citation type="submission" date="2024-01" db="EMBL/GenBank/DDBJ databases">
        <title>Comparative genomics of Cryptococcus and Kwoniella reveals pathogenesis evolution and contrasting modes of karyotype evolution via chromosome fusion or intercentromeric recombination.</title>
        <authorList>
            <person name="Coelho M.A."/>
            <person name="David-Palma M."/>
            <person name="Shea T."/>
            <person name="Bowers K."/>
            <person name="McGinley-Smith S."/>
            <person name="Mohammad A.W."/>
            <person name="Gnirke A."/>
            <person name="Yurkov A.M."/>
            <person name="Nowrousian M."/>
            <person name="Sun S."/>
            <person name="Cuomo C.A."/>
            <person name="Heitman J."/>
        </authorList>
    </citation>
    <scope>NUCLEOTIDE SEQUENCE [LARGE SCALE GENOMIC DNA]</scope>
    <source>
        <strain evidence="8">CBS 11374</strain>
    </source>
</reference>
<dbReference type="EMBL" id="CP141883">
    <property type="protein sequence ID" value="WRT65611.1"/>
    <property type="molecule type" value="Genomic_DNA"/>
</dbReference>
<dbReference type="GeneID" id="87954687"/>